<feature type="active site" description="Schiff-base intermediate with substrate" evidence="4">
    <location>
        <position position="170"/>
    </location>
</feature>
<evidence type="ECO:0000256" key="4">
    <source>
        <dbReference type="PIRSR" id="PIRSR001365-1"/>
    </source>
</evidence>
<keyword evidence="2" id="KW-0704">Schiff base</keyword>
<dbReference type="GO" id="GO:0019262">
    <property type="term" value="P:N-acetylneuraminate catabolic process"/>
    <property type="evidence" value="ECO:0007669"/>
    <property type="project" value="TreeGrafter"/>
</dbReference>
<evidence type="ECO:0000256" key="5">
    <source>
        <dbReference type="PIRSR" id="PIRSR001365-2"/>
    </source>
</evidence>
<dbReference type="InterPro" id="IPR013785">
    <property type="entry name" value="Aldolase_TIM"/>
</dbReference>
<name>A0A6L3B818_AZOBR</name>
<dbReference type="AlphaFoldDB" id="A0A6L3B818"/>
<evidence type="ECO:0000313" key="6">
    <source>
        <dbReference type="EMBL" id="KAA0687613.1"/>
    </source>
</evidence>
<dbReference type="GO" id="GO:0005829">
    <property type="term" value="C:cytosol"/>
    <property type="evidence" value="ECO:0007669"/>
    <property type="project" value="TreeGrafter"/>
</dbReference>
<dbReference type="CDD" id="cd00408">
    <property type="entry name" value="DHDPS-like"/>
    <property type="match status" value="1"/>
</dbReference>
<comment type="caution">
    <text evidence="6">The sequence shown here is derived from an EMBL/GenBank/DDBJ whole genome shotgun (WGS) entry which is preliminary data.</text>
</comment>
<dbReference type="PIRSF" id="PIRSF001365">
    <property type="entry name" value="DHDPS"/>
    <property type="match status" value="1"/>
</dbReference>
<sequence length="308" mass="32469">MRRAPLSDLMFSGLIPAFPTPLRADGTLDEAGLERVVTYQIDRGASGLVPLGGTGEATSFDLATSRRIMEITVAAAARRVPVIGGVLASGFGGAVEIGRMCRQAGADGLMVIPPYYARTDQEGVLRYFRALAPELGLPILFYDNPFRSHIVTAPETIARLADERLIVGMKASNTDLYHFDRLSKLVDDAFCLLSGQDTLFVQQVILGAKGGVLTSAALLPDHWAKVQALAEGGHVAEALAAQARLNPLMDALFAEQFPEGVRRAFALIGLPIGRSLPPVGGLSEGAEARLAVAVEALVAAGTLARVGP</sequence>
<feature type="binding site" evidence="5">
    <location>
        <position position="54"/>
    </location>
    <ligand>
        <name>pyruvate</name>
        <dbReference type="ChEBI" id="CHEBI:15361"/>
    </ligand>
</feature>
<comment type="similarity">
    <text evidence="3">Belongs to the DapA family.</text>
</comment>
<dbReference type="PANTHER" id="PTHR42849">
    <property type="entry name" value="N-ACETYLNEURAMINATE LYASE"/>
    <property type="match status" value="1"/>
</dbReference>
<dbReference type="Gene3D" id="3.20.20.70">
    <property type="entry name" value="Aldolase class I"/>
    <property type="match status" value="1"/>
</dbReference>
<gene>
    <name evidence="6" type="ORF">DS837_05195</name>
</gene>
<evidence type="ECO:0000313" key="7">
    <source>
        <dbReference type="Proteomes" id="UP000476837"/>
    </source>
</evidence>
<dbReference type="Proteomes" id="UP000476837">
    <property type="component" value="Unassembled WGS sequence"/>
</dbReference>
<dbReference type="SUPFAM" id="SSF51569">
    <property type="entry name" value="Aldolase"/>
    <property type="match status" value="1"/>
</dbReference>
<feature type="binding site" evidence="5">
    <location>
        <position position="212"/>
    </location>
    <ligand>
        <name>pyruvate</name>
        <dbReference type="ChEBI" id="CHEBI:15361"/>
    </ligand>
</feature>
<dbReference type="PANTHER" id="PTHR42849:SF1">
    <property type="entry name" value="N-ACETYLNEURAMINATE LYASE"/>
    <property type="match status" value="1"/>
</dbReference>
<accession>A0A6L3B818</accession>
<dbReference type="Pfam" id="PF00701">
    <property type="entry name" value="DHDPS"/>
    <property type="match status" value="1"/>
</dbReference>
<evidence type="ECO:0000256" key="3">
    <source>
        <dbReference type="PIRNR" id="PIRNR001365"/>
    </source>
</evidence>
<feature type="active site" description="Proton donor/acceptor" evidence="4">
    <location>
        <position position="142"/>
    </location>
</feature>
<dbReference type="InterPro" id="IPR002220">
    <property type="entry name" value="DapA-like"/>
</dbReference>
<dbReference type="SMART" id="SM01130">
    <property type="entry name" value="DHDPS"/>
    <property type="match status" value="1"/>
</dbReference>
<dbReference type="InterPro" id="IPR020625">
    <property type="entry name" value="Schiff_base-form_aldolases_AS"/>
</dbReference>
<reference evidence="6 7" key="1">
    <citation type="submission" date="2018-07" db="EMBL/GenBank/DDBJ databases">
        <title>Genome sequence of Roseomonas fauriae ATCC 49958.</title>
        <authorList>
            <person name="Sant'Anna F.H."/>
            <person name="Baldani J.I."/>
            <person name="Zilli J.E."/>
            <person name="Reis V.M."/>
            <person name="Hartmann A."/>
            <person name="Cruz L."/>
            <person name="de Souza E.M."/>
            <person name="de Oliveira Pedrosa F."/>
            <person name="Passaglia L.M.P."/>
        </authorList>
    </citation>
    <scope>NUCLEOTIDE SEQUENCE [LARGE SCALE GENOMIC DNA]</scope>
    <source>
        <strain evidence="6 7">ATCC 49958</strain>
    </source>
</reference>
<dbReference type="EMBL" id="QOKV01000002">
    <property type="protein sequence ID" value="KAA0687613.1"/>
    <property type="molecule type" value="Genomic_DNA"/>
</dbReference>
<protein>
    <submittedName>
        <fullName evidence="6">Dihydrodipicolinate synthase family protein</fullName>
    </submittedName>
</protein>
<organism evidence="6 7">
    <name type="scientific">Azospirillum brasilense</name>
    <dbReference type="NCBI Taxonomy" id="192"/>
    <lineage>
        <taxon>Bacteria</taxon>
        <taxon>Pseudomonadati</taxon>
        <taxon>Pseudomonadota</taxon>
        <taxon>Alphaproteobacteria</taxon>
        <taxon>Rhodospirillales</taxon>
        <taxon>Azospirillaceae</taxon>
        <taxon>Azospirillum</taxon>
    </lineage>
</organism>
<dbReference type="GO" id="GO:0008747">
    <property type="term" value="F:N-acetylneuraminate lyase activity"/>
    <property type="evidence" value="ECO:0007669"/>
    <property type="project" value="TreeGrafter"/>
</dbReference>
<evidence type="ECO:0000256" key="2">
    <source>
        <dbReference type="ARBA" id="ARBA00023270"/>
    </source>
</evidence>
<dbReference type="PRINTS" id="PR00146">
    <property type="entry name" value="DHPICSNTHASE"/>
</dbReference>
<evidence type="ECO:0000256" key="1">
    <source>
        <dbReference type="ARBA" id="ARBA00023239"/>
    </source>
</evidence>
<proteinExistence type="inferred from homology"/>
<dbReference type="PROSITE" id="PS00666">
    <property type="entry name" value="DHDPS_2"/>
    <property type="match status" value="1"/>
</dbReference>
<keyword evidence="1 3" id="KW-0456">Lyase</keyword>